<evidence type="ECO:0000313" key="2">
    <source>
        <dbReference type="EMBL" id="NOU60993.1"/>
    </source>
</evidence>
<comment type="caution">
    <text evidence="2">The sequence shown here is derived from an EMBL/GenBank/DDBJ whole genome shotgun (WGS) entry which is preliminary data.</text>
</comment>
<protein>
    <submittedName>
        <fullName evidence="2">Uncharacterized protein</fullName>
    </submittedName>
</protein>
<keyword evidence="1" id="KW-0732">Signal</keyword>
<proteinExistence type="predicted"/>
<evidence type="ECO:0000313" key="3">
    <source>
        <dbReference type="Proteomes" id="UP000732105"/>
    </source>
</evidence>
<evidence type="ECO:0000256" key="1">
    <source>
        <dbReference type="SAM" id="SignalP"/>
    </source>
</evidence>
<dbReference type="EMBL" id="RZNH01000026">
    <property type="protein sequence ID" value="NOU60993.1"/>
    <property type="molecule type" value="Genomic_DNA"/>
</dbReference>
<reference evidence="2 3" key="1">
    <citation type="submission" date="2018-12" db="EMBL/GenBank/DDBJ databases">
        <title>Marinifilum JC070 sp. nov., a marine bacterium isolated from Yongle Blue Hole in the South China Sea.</title>
        <authorList>
            <person name="Fu T."/>
        </authorList>
    </citation>
    <scope>NUCLEOTIDE SEQUENCE [LARGE SCALE GENOMIC DNA]</scope>
    <source>
        <strain evidence="2 3">JC070</strain>
    </source>
</reference>
<keyword evidence="3" id="KW-1185">Reference proteome</keyword>
<name>A0ABX1WXX6_9BACT</name>
<sequence>MKSLFKVLMVIVGVLVFANTQAQNTGTTPFAGSTHTYTITKSSLANTSLAWTITSGTAGVDYNFVGPTDQESVQVEWLTANTYTLQVIESRTDIGMACPTTRQISVAVSANNFDVYAELVSTAEACATVVDPVVDADVLGDNTTDVFGTTTREFKVKMQGGDNTKSWSFDYALTDLSAFNLGGITAVNITGGTATGNNIVVAAGTSEVTISISYNTNKNTVGTNGQDSDFDIELAVTNAEDQLGTPDSVTTDASNKTKYTVRAVPATTGITTD</sequence>
<gene>
    <name evidence="2" type="ORF">ELS83_14300</name>
</gene>
<feature type="chain" id="PRO_5045185639" evidence="1">
    <location>
        <begin position="23"/>
        <end position="273"/>
    </location>
</feature>
<dbReference type="RefSeq" id="WP_171596264.1">
    <property type="nucleotide sequence ID" value="NZ_RZNH01000026.1"/>
</dbReference>
<organism evidence="2 3">
    <name type="scientific">Marinifilum caeruleilacunae</name>
    <dbReference type="NCBI Taxonomy" id="2499076"/>
    <lineage>
        <taxon>Bacteria</taxon>
        <taxon>Pseudomonadati</taxon>
        <taxon>Bacteroidota</taxon>
        <taxon>Bacteroidia</taxon>
        <taxon>Marinilabiliales</taxon>
        <taxon>Marinifilaceae</taxon>
    </lineage>
</organism>
<dbReference type="Proteomes" id="UP000732105">
    <property type="component" value="Unassembled WGS sequence"/>
</dbReference>
<accession>A0ABX1WXX6</accession>
<feature type="signal peptide" evidence="1">
    <location>
        <begin position="1"/>
        <end position="22"/>
    </location>
</feature>